<dbReference type="AlphaFoldDB" id="C3X3C5"/>
<evidence type="ECO:0000313" key="2">
    <source>
        <dbReference type="EMBL" id="EEO27711.1"/>
    </source>
</evidence>
<organism evidence="2 3">
    <name type="scientific">Oxalobacter paraformigenes</name>
    <dbReference type="NCBI Taxonomy" id="556268"/>
    <lineage>
        <taxon>Bacteria</taxon>
        <taxon>Pseudomonadati</taxon>
        <taxon>Pseudomonadota</taxon>
        <taxon>Betaproteobacteria</taxon>
        <taxon>Burkholderiales</taxon>
        <taxon>Oxalobacteraceae</taxon>
        <taxon>Oxalobacter</taxon>
    </lineage>
</organism>
<name>C3X3C5_9BURK</name>
<keyword evidence="1" id="KW-0472">Membrane</keyword>
<reference evidence="2" key="1">
    <citation type="submission" date="2011-10" db="EMBL/GenBank/DDBJ databases">
        <title>The Genome Sequence of Oxalobacter formigenes HOxBLS.</title>
        <authorList>
            <consortium name="The Broad Institute Genome Sequencing Platform"/>
            <person name="Earl A."/>
            <person name="Ward D."/>
            <person name="Feldgarden M."/>
            <person name="Gevers D."/>
            <person name="Allison M.J."/>
            <person name="Humphrey S."/>
            <person name="Young S.K."/>
            <person name="Zeng Q."/>
            <person name="Gargeya S."/>
            <person name="Fitzgerald M."/>
            <person name="Haas B."/>
            <person name="Abouelleil A."/>
            <person name="Alvarado L."/>
            <person name="Arachchi H.M."/>
            <person name="Berlin A."/>
            <person name="Brown A."/>
            <person name="Chapman S.B."/>
            <person name="Chen Z."/>
            <person name="Dunbar C."/>
            <person name="Freedman E."/>
            <person name="Gearin G."/>
            <person name="Goldberg J."/>
            <person name="Griggs A."/>
            <person name="Gujja S."/>
            <person name="Heiman D."/>
            <person name="Howarth C."/>
            <person name="Larson L."/>
            <person name="Lui A."/>
            <person name="MacDonald P.J.P."/>
            <person name="Montmayeur A."/>
            <person name="Murphy C."/>
            <person name="Neiman D."/>
            <person name="Pearson M."/>
            <person name="Priest M."/>
            <person name="Roberts A."/>
            <person name="Saif S."/>
            <person name="Shea T."/>
            <person name="Shenoy N."/>
            <person name="Sisk P."/>
            <person name="Stolte C."/>
            <person name="Sykes S."/>
            <person name="Wortman J."/>
            <person name="Nusbaum C."/>
            <person name="Birren B."/>
        </authorList>
    </citation>
    <scope>NUCLEOTIDE SEQUENCE [LARGE SCALE GENOMIC DNA]</scope>
    <source>
        <strain evidence="2">HOxBLS</strain>
    </source>
</reference>
<keyword evidence="1" id="KW-1133">Transmembrane helix</keyword>
<comment type="caution">
    <text evidence="2">The sequence shown here is derived from an EMBL/GenBank/DDBJ whole genome shotgun (WGS) entry which is preliminary data.</text>
</comment>
<keyword evidence="1" id="KW-0812">Transmembrane</keyword>
<evidence type="ECO:0000313" key="3">
    <source>
        <dbReference type="Proteomes" id="UP000003973"/>
    </source>
</evidence>
<dbReference type="HOGENOM" id="CLU_138503_0_0_4"/>
<sequence>MGEHPAVSHEKPAWRAFLMLYFSKRTFGKRVSFRCPRWRKSFSRQRQELVMSGYELPEEPEALRAVLSEKLQSGAKRMNAHDVHISILKDEVIALKEANKMQDERLARIEKNTATLVDIFRAGDGTLKTAKWFGKLLIWVGSLSSALYALWYAIINWPHKGG</sequence>
<gene>
    <name evidence="2" type="ORF">OFAG_00864</name>
</gene>
<keyword evidence="3" id="KW-1185">Reference proteome</keyword>
<dbReference type="EMBL" id="ACDP02000023">
    <property type="protein sequence ID" value="EEO27711.1"/>
    <property type="molecule type" value="Genomic_DNA"/>
</dbReference>
<accession>C3X3C5</accession>
<protein>
    <submittedName>
        <fullName evidence="2">Uncharacterized protein</fullName>
    </submittedName>
</protein>
<dbReference type="Proteomes" id="UP000003973">
    <property type="component" value="Unassembled WGS sequence"/>
</dbReference>
<evidence type="ECO:0000256" key="1">
    <source>
        <dbReference type="SAM" id="Phobius"/>
    </source>
</evidence>
<feature type="transmembrane region" description="Helical" evidence="1">
    <location>
        <begin position="136"/>
        <end position="155"/>
    </location>
</feature>
<proteinExistence type="predicted"/>